<gene>
    <name evidence="1" type="ORF">EVX74_008250</name>
</gene>
<name>A0AAJ4P1W3_ACILW</name>
<dbReference type="EMBL" id="CP078045">
    <property type="protein sequence ID" value="QXR06138.1"/>
    <property type="molecule type" value="Genomic_DNA"/>
</dbReference>
<sequence length="53" mass="6178">MDTWDNLQADFFDFYGQALNKLAFDDVVTLIHLLNKVNDGLKSIHLHKETDQE</sequence>
<protein>
    <submittedName>
        <fullName evidence="1">Uncharacterized protein</fullName>
    </submittedName>
</protein>
<evidence type="ECO:0000313" key="1">
    <source>
        <dbReference type="EMBL" id="QXR06138.1"/>
    </source>
</evidence>
<dbReference type="Proteomes" id="UP000293391">
    <property type="component" value="Chromosome"/>
</dbReference>
<dbReference type="AlphaFoldDB" id="A0AAJ4P1W3"/>
<reference evidence="1" key="3">
    <citation type="submission" date="2021-06" db="EMBL/GenBank/DDBJ databases">
        <authorList>
            <person name="Diorio-Toth L."/>
        </authorList>
    </citation>
    <scope>NUCLEOTIDE SEQUENCE</scope>
    <source>
        <strain evidence="1">AL_065</strain>
    </source>
</reference>
<organism evidence="1 2">
    <name type="scientific">Acinetobacter lwoffii</name>
    <dbReference type="NCBI Taxonomy" id="28090"/>
    <lineage>
        <taxon>Bacteria</taxon>
        <taxon>Pseudomonadati</taxon>
        <taxon>Pseudomonadota</taxon>
        <taxon>Gammaproteobacteria</taxon>
        <taxon>Moraxellales</taxon>
        <taxon>Moraxellaceae</taxon>
        <taxon>Acinetobacter</taxon>
    </lineage>
</organism>
<proteinExistence type="predicted"/>
<accession>A0AAJ4P1W3</accession>
<reference evidence="1" key="1">
    <citation type="submission" date="2018-10" db="EMBL/GenBank/DDBJ databases">
        <authorList>
            <person name="D'Souza A.W."/>
            <person name="Potter R.F."/>
            <person name="Wallace M."/>
            <person name="Shupe A."/>
            <person name="Patel S."/>
            <person name="Sun S."/>
            <person name="Gul D."/>
            <person name="Kwon J.H."/>
            <person name="Andleeb S."/>
            <person name="Burnham C.-A.D."/>
            <person name="Dantas G."/>
        </authorList>
    </citation>
    <scope>NUCLEOTIDE SEQUENCE</scope>
    <source>
        <strain evidence="1">AL_065</strain>
    </source>
</reference>
<evidence type="ECO:0000313" key="2">
    <source>
        <dbReference type="Proteomes" id="UP000293391"/>
    </source>
</evidence>
<reference evidence="1" key="2">
    <citation type="journal article" date="2019" name="Nat. Commun.">
        <title>Spatiotemporal dynamics of multidrug resistant bacteria on intensive care unit surfaces.</title>
        <authorList>
            <person name="D'Souza A.W."/>
            <person name="Potter R.F."/>
            <person name="Wallace M."/>
            <person name="Shupe A."/>
            <person name="Patel S."/>
            <person name="Sun X."/>
            <person name="Gul D."/>
            <person name="Kwon J.H."/>
            <person name="Andleeb S."/>
            <person name="Burnham C.D."/>
            <person name="Dantas G."/>
        </authorList>
    </citation>
    <scope>NUCLEOTIDE SEQUENCE</scope>
    <source>
        <strain evidence="1">AL_065</strain>
    </source>
</reference>